<dbReference type="HOGENOM" id="CLU_146617_1_0_9"/>
<dbReference type="EMBL" id="LN483073">
    <property type="protein sequence ID" value="CDZ99700.1"/>
    <property type="molecule type" value="Genomic_DNA"/>
</dbReference>
<evidence type="ECO:0008006" key="3">
    <source>
        <dbReference type="Google" id="ProtNLM"/>
    </source>
</evidence>
<dbReference type="AlphaFoldDB" id="A0A078M0J6"/>
<dbReference type="PROSITE" id="PS51257">
    <property type="entry name" value="PROKAR_LIPOPROTEIN"/>
    <property type="match status" value="1"/>
</dbReference>
<keyword evidence="1" id="KW-0732">Signal</keyword>
<name>A0A078M0J6_9BACL</name>
<feature type="chain" id="PRO_5039177500" description="Lipoprotein" evidence="1">
    <location>
        <begin position="23"/>
        <end position="142"/>
    </location>
</feature>
<evidence type="ECO:0000256" key="1">
    <source>
        <dbReference type="SAM" id="SignalP"/>
    </source>
</evidence>
<evidence type="ECO:0000313" key="2">
    <source>
        <dbReference type="EMBL" id="CDZ99700.1"/>
    </source>
</evidence>
<dbReference type="PATRIC" id="fig|1461583.4.peg.222"/>
<protein>
    <recommendedName>
        <fullName evidence="3">Lipoprotein</fullName>
    </recommendedName>
</protein>
<organism evidence="2">
    <name type="scientific">Metalysinibacillus saudimassiliensis</name>
    <dbReference type="NCBI Taxonomy" id="1461583"/>
    <lineage>
        <taxon>Bacteria</taxon>
        <taxon>Bacillati</taxon>
        <taxon>Bacillota</taxon>
        <taxon>Bacilli</taxon>
        <taxon>Bacillales</taxon>
        <taxon>Caryophanaceae</taxon>
        <taxon>Metalysinibacillus</taxon>
    </lineage>
</organism>
<feature type="signal peptide" evidence="1">
    <location>
        <begin position="1"/>
        <end position="22"/>
    </location>
</feature>
<gene>
    <name evidence="2" type="ORF">BN1050_00250</name>
</gene>
<sequence length="142" mass="15783">MKYFLLVALLILLTGCSNSPLAGEAPPTLQITVANESYEAKLGTYCWGNKCEDAVEPMALVETFIQVVAGESVELKMNKPTPSEVQLTELTADNKTMPIKIEQQHFVAPLKPGTYYYSYSAWWQEGDQTQGDAHYAFALEIK</sequence>
<reference evidence="2" key="1">
    <citation type="submission" date="2014-07" db="EMBL/GenBank/DDBJ databases">
        <authorList>
            <person name="Urmite Genomes Urmite Genomes"/>
        </authorList>
    </citation>
    <scope>NUCLEOTIDE SEQUENCE</scope>
    <source>
        <strain evidence="2">13S34_air</strain>
    </source>
</reference>
<accession>A0A078M0J6</accession>
<proteinExistence type="predicted"/>